<evidence type="ECO:0000313" key="12">
    <source>
        <dbReference type="EnsemblMetazoa" id="XP_016989535.1"/>
    </source>
</evidence>
<dbReference type="OMA" id="QICDDHE"/>
<dbReference type="Proteomes" id="UP001652680">
    <property type="component" value="Unassembled WGS sequence"/>
</dbReference>
<keyword evidence="2 10" id="KW-0812">Transmembrane</keyword>
<reference evidence="13" key="1">
    <citation type="journal article" date="2021" name="Elife">
        <title>Highly contiguous assemblies of 101 drosophilid genomes.</title>
        <authorList>
            <person name="Kim B.Y."/>
            <person name="Wang J.R."/>
            <person name="Miller D.E."/>
            <person name="Barmina O."/>
            <person name="Delaney E."/>
            <person name="Thompson A."/>
            <person name="Comeault A.A."/>
            <person name="Peede D."/>
            <person name="D'Agostino E.R."/>
            <person name="Pelaez J."/>
            <person name="Aguilar J.M."/>
            <person name="Haji D."/>
            <person name="Matsunaga T."/>
            <person name="Armstrong E.E."/>
            <person name="Zych M."/>
            <person name="Ogawa Y."/>
            <person name="Stamenkovic-Radak M."/>
            <person name="Jelic M."/>
            <person name="Veselinovic M.S."/>
            <person name="Tanaskovic M."/>
            <person name="Eric P."/>
            <person name="Gao J.J."/>
            <person name="Katoh T.K."/>
            <person name="Toda M.J."/>
            <person name="Watabe H."/>
            <person name="Watada M."/>
            <person name="Davis J.S."/>
            <person name="Moyle L.C."/>
            <person name="Manoli G."/>
            <person name="Bertolini E."/>
            <person name="Kostal V."/>
            <person name="Hawley R.S."/>
            <person name="Takahashi A."/>
            <person name="Jones C.D."/>
            <person name="Price D.K."/>
            <person name="Whiteman N."/>
            <person name="Kopp A."/>
            <person name="Matute D.R."/>
            <person name="Petrov D.A."/>
        </authorList>
    </citation>
    <scope>NUCLEOTIDE SEQUENCE [LARGE SCALE GENOMIC DNA]</scope>
</reference>
<keyword evidence="3 11" id="KW-0732">Signal</keyword>
<evidence type="ECO:0000256" key="9">
    <source>
        <dbReference type="ARBA" id="ARBA00023180"/>
    </source>
</evidence>
<dbReference type="PROSITE" id="PS01353">
    <property type="entry name" value="HEMATOPO_REC_L_F2"/>
    <property type="match status" value="1"/>
</dbReference>
<feature type="chain" id="PRO_5028296458" evidence="11">
    <location>
        <begin position="21"/>
        <end position="616"/>
    </location>
</feature>
<evidence type="ECO:0000256" key="2">
    <source>
        <dbReference type="ARBA" id="ARBA00022692"/>
    </source>
</evidence>
<dbReference type="InterPro" id="IPR003529">
    <property type="entry name" value="Hematopoietin_rcpt_Gp130_CS"/>
</dbReference>
<evidence type="ECO:0000256" key="10">
    <source>
        <dbReference type="SAM" id="Phobius"/>
    </source>
</evidence>
<comment type="subcellular location">
    <subcellularLocation>
        <location evidence="1">Membrane</location>
        <topology evidence="1">Single-pass type I membrane protein</topology>
    </subcellularLocation>
</comment>
<keyword evidence="4" id="KW-0677">Repeat</keyword>
<keyword evidence="6 10" id="KW-0472">Membrane</keyword>
<accession>A0A6P4FGH9</accession>
<dbReference type="OrthoDB" id="7864435at2759"/>
<evidence type="ECO:0000256" key="3">
    <source>
        <dbReference type="ARBA" id="ARBA00022729"/>
    </source>
</evidence>
<evidence type="ECO:0000256" key="4">
    <source>
        <dbReference type="ARBA" id="ARBA00022737"/>
    </source>
</evidence>
<feature type="signal peptide" evidence="11">
    <location>
        <begin position="1"/>
        <end position="20"/>
    </location>
</feature>
<gene>
    <name evidence="14" type="primary">LOC108051818</name>
    <name evidence="12" type="synonym">108051818</name>
</gene>
<evidence type="ECO:0000313" key="13">
    <source>
        <dbReference type="Proteomes" id="UP001652680"/>
    </source>
</evidence>
<dbReference type="GeneID" id="108051818"/>
<keyword evidence="13" id="KW-1185">Reference proteome</keyword>
<evidence type="ECO:0000256" key="11">
    <source>
        <dbReference type="SAM" id="SignalP"/>
    </source>
</evidence>
<keyword evidence="5 10" id="KW-1133">Transmembrane helix</keyword>
<dbReference type="EnsemblMetazoa" id="XM_017134046.2">
    <property type="protein sequence ID" value="XP_016989535.1"/>
    <property type="gene ID" value="LOC108051818"/>
</dbReference>
<evidence type="ECO:0000256" key="1">
    <source>
        <dbReference type="ARBA" id="ARBA00004479"/>
    </source>
</evidence>
<dbReference type="GO" id="GO:0016020">
    <property type="term" value="C:membrane"/>
    <property type="evidence" value="ECO:0007669"/>
    <property type="project" value="UniProtKB-SubCell"/>
</dbReference>
<evidence type="ECO:0000256" key="8">
    <source>
        <dbReference type="ARBA" id="ARBA00023170"/>
    </source>
</evidence>
<dbReference type="RefSeq" id="XP_016989535.1">
    <property type="nucleotide sequence ID" value="XM_017134046.1"/>
</dbReference>
<evidence type="ECO:0000256" key="6">
    <source>
        <dbReference type="ARBA" id="ARBA00023136"/>
    </source>
</evidence>
<evidence type="ECO:0000256" key="7">
    <source>
        <dbReference type="ARBA" id="ARBA00023157"/>
    </source>
</evidence>
<proteinExistence type="predicted"/>
<reference evidence="14" key="2">
    <citation type="submission" date="2025-04" db="UniProtKB">
        <authorList>
            <consortium name="RefSeq"/>
        </authorList>
    </citation>
    <scope>IDENTIFICATION</scope>
</reference>
<feature type="transmembrane region" description="Helical" evidence="10">
    <location>
        <begin position="520"/>
        <end position="537"/>
    </location>
</feature>
<keyword evidence="8" id="KW-0675">Receptor</keyword>
<dbReference type="AlphaFoldDB" id="A0A6P4FGH9"/>
<sequence length="616" mass="71206">MSWKSPLLVFLGVLMTRCQAEKPCVAVMWIEPRAVLVGGSIEVFCRCIGSTVVAQDLSIVNWLNYSVATQPVDKFTIKYRREKVNMNFHVDWHCRYQETEVGRIEVYIVPLIHVKQLQCRVHPNASEVTCYFNQAGLPAWGGEKSYFLSVNQMARVQCLRKSSDTTFQCQGIPFNETTKQYHLKLDMECQGYSQTKEFHLDFKQVQAPEWPKNKMLIFEQHGIHVVWSYDFYSNQDLEWRVWYLPRNPKIQKHLIQRKIKKVSNSLSIGRYIIESPSYAYQSYRLRISRRYPLWDSPWSTEIESPDFVTPATLPNRPPELLPNGFFYDPKKRDLYVYWRQLDELELNGPNFTYNVLTDRGKSAMILSNNSALFRYWDAEKPATVGTWSKNSKGRSINSNELQVPILTNSLRYQPRDLWYHEDNQTITWQPPMELDKLIGYTISWCSVSINSLQICDDHELIQFKVLDGSQNWLQFNGSMVLPNVAVAANYIGSASGGMQWITPRRNGRENIEKSSGLTQYIAPTVIVVLVGPIYFLFRKLKRMAQIEVIVPDILFKCDRKAGGLSRCSDPPDETVVPGNFSPKAVMNITNIPAGTYEKHVIRLDYVQSGTYTESKL</sequence>
<evidence type="ECO:0000313" key="14">
    <source>
        <dbReference type="RefSeq" id="XP_016989535.1"/>
    </source>
</evidence>
<organism evidence="14">
    <name type="scientific">Drosophila rhopaloa</name>
    <name type="common">Fruit fly</name>
    <dbReference type="NCBI Taxonomy" id="1041015"/>
    <lineage>
        <taxon>Eukaryota</taxon>
        <taxon>Metazoa</taxon>
        <taxon>Ecdysozoa</taxon>
        <taxon>Arthropoda</taxon>
        <taxon>Hexapoda</taxon>
        <taxon>Insecta</taxon>
        <taxon>Pterygota</taxon>
        <taxon>Neoptera</taxon>
        <taxon>Endopterygota</taxon>
        <taxon>Diptera</taxon>
        <taxon>Brachycera</taxon>
        <taxon>Muscomorpha</taxon>
        <taxon>Ephydroidea</taxon>
        <taxon>Drosophilidae</taxon>
        <taxon>Drosophila</taxon>
        <taxon>Sophophora</taxon>
    </lineage>
</organism>
<keyword evidence="9" id="KW-0325">Glycoprotein</keyword>
<evidence type="ECO:0000256" key="5">
    <source>
        <dbReference type="ARBA" id="ARBA00022989"/>
    </source>
</evidence>
<keyword evidence="7" id="KW-1015">Disulfide bond</keyword>
<dbReference type="GO" id="GO:0004896">
    <property type="term" value="F:cytokine receptor activity"/>
    <property type="evidence" value="ECO:0007669"/>
    <property type="project" value="InterPro"/>
</dbReference>
<reference evidence="12" key="3">
    <citation type="submission" date="2025-05" db="UniProtKB">
        <authorList>
            <consortium name="EnsemblMetazoa"/>
        </authorList>
    </citation>
    <scope>IDENTIFICATION</scope>
</reference>
<name>A0A6P4FGH9_DRORH</name>
<protein>
    <submittedName>
        <fullName evidence="14">Cytokine receptor-like</fullName>
    </submittedName>
</protein>